<dbReference type="GO" id="GO:0005829">
    <property type="term" value="C:cytosol"/>
    <property type="evidence" value="ECO:0007669"/>
    <property type="project" value="TreeGrafter"/>
</dbReference>
<dbReference type="GO" id="GO:0033554">
    <property type="term" value="P:cellular response to stress"/>
    <property type="evidence" value="ECO:0007669"/>
    <property type="project" value="TreeGrafter"/>
</dbReference>
<dbReference type="GO" id="GO:0045454">
    <property type="term" value="P:cell redox homeostasis"/>
    <property type="evidence" value="ECO:0007669"/>
    <property type="project" value="TreeGrafter"/>
</dbReference>
<evidence type="ECO:0000256" key="2">
    <source>
        <dbReference type="ARBA" id="ARBA00023002"/>
    </source>
</evidence>
<organism evidence="4">
    <name type="scientific">Trepomonas sp. PC1</name>
    <dbReference type="NCBI Taxonomy" id="1076344"/>
    <lineage>
        <taxon>Eukaryota</taxon>
        <taxon>Metamonada</taxon>
        <taxon>Diplomonadida</taxon>
        <taxon>Hexamitidae</taxon>
        <taxon>Hexamitinae</taxon>
        <taxon>Trepomonas</taxon>
    </lineage>
</organism>
<feature type="non-terminal residue" evidence="4">
    <location>
        <position position="1"/>
    </location>
</feature>
<evidence type="ECO:0000259" key="3">
    <source>
        <dbReference type="Pfam" id="PF00578"/>
    </source>
</evidence>
<dbReference type="AlphaFoldDB" id="A0A146KL61"/>
<comment type="similarity">
    <text evidence="1">Belongs to the peroxiredoxin family. AhpC/Prx1 subfamily.</text>
</comment>
<sequence length="109" mass="12272">FFESDYTAQNEKDLLILNKSISQFAKFNCKILAGSCDSVFCHYNWCKKTQQDGGVGKLGFDIFGDTSKQIAKDYEVLNVETGNCKNAMILINPQQQIISKIVNKLPISR</sequence>
<dbReference type="InterPro" id="IPR050217">
    <property type="entry name" value="Peroxiredoxin"/>
</dbReference>
<protein>
    <submittedName>
        <fullName evidence="4">Peroxiredoxin</fullName>
    </submittedName>
</protein>
<keyword evidence="2" id="KW-0560">Oxidoreductase</keyword>
<evidence type="ECO:0000256" key="1">
    <source>
        <dbReference type="ARBA" id="ARBA00009796"/>
    </source>
</evidence>
<gene>
    <name evidence="4" type="ORF">TPC1_10631</name>
</gene>
<dbReference type="GO" id="GO:0042744">
    <property type="term" value="P:hydrogen peroxide catabolic process"/>
    <property type="evidence" value="ECO:0007669"/>
    <property type="project" value="TreeGrafter"/>
</dbReference>
<dbReference type="EMBL" id="GDID01000470">
    <property type="protein sequence ID" value="JAP96136.1"/>
    <property type="molecule type" value="Transcribed_RNA"/>
</dbReference>
<dbReference type="SUPFAM" id="SSF52833">
    <property type="entry name" value="Thioredoxin-like"/>
    <property type="match status" value="1"/>
</dbReference>
<reference evidence="4" key="1">
    <citation type="submission" date="2015-07" db="EMBL/GenBank/DDBJ databases">
        <title>Adaptation to a free-living lifestyle via gene acquisitions in the diplomonad Trepomonas sp. PC1.</title>
        <authorList>
            <person name="Xu F."/>
            <person name="Jerlstrom-Hultqvist J."/>
            <person name="Kolisko M."/>
            <person name="Simpson A.G.B."/>
            <person name="Roger A.J."/>
            <person name="Svard S.G."/>
            <person name="Andersson J.O."/>
        </authorList>
    </citation>
    <scope>NUCLEOTIDE SEQUENCE</scope>
    <source>
        <strain evidence="4">PC1</strain>
    </source>
</reference>
<dbReference type="GO" id="GO:0008379">
    <property type="term" value="F:thioredoxin peroxidase activity"/>
    <property type="evidence" value="ECO:0007669"/>
    <property type="project" value="TreeGrafter"/>
</dbReference>
<dbReference type="InterPro" id="IPR000866">
    <property type="entry name" value="AhpC/TSA"/>
</dbReference>
<accession>A0A146KL61</accession>
<dbReference type="PANTHER" id="PTHR10681">
    <property type="entry name" value="THIOREDOXIN PEROXIDASE"/>
    <property type="match status" value="1"/>
</dbReference>
<feature type="non-terminal residue" evidence="4">
    <location>
        <position position="109"/>
    </location>
</feature>
<dbReference type="PANTHER" id="PTHR10681:SF128">
    <property type="entry name" value="THIOREDOXIN-DEPENDENT PEROXIDE REDUCTASE, MITOCHONDRIAL"/>
    <property type="match status" value="1"/>
</dbReference>
<feature type="domain" description="Alkyl hydroperoxide reductase subunit C/ Thiol specific antioxidant" evidence="3">
    <location>
        <begin position="1"/>
        <end position="98"/>
    </location>
</feature>
<evidence type="ECO:0000313" key="4">
    <source>
        <dbReference type="EMBL" id="JAP96136.1"/>
    </source>
</evidence>
<name>A0A146KL61_9EUKA</name>
<dbReference type="GO" id="GO:0006979">
    <property type="term" value="P:response to oxidative stress"/>
    <property type="evidence" value="ECO:0007669"/>
    <property type="project" value="TreeGrafter"/>
</dbReference>
<dbReference type="Gene3D" id="3.40.30.10">
    <property type="entry name" value="Glutaredoxin"/>
    <property type="match status" value="1"/>
</dbReference>
<dbReference type="InterPro" id="IPR036249">
    <property type="entry name" value="Thioredoxin-like_sf"/>
</dbReference>
<proteinExistence type="inferred from homology"/>
<dbReference type="Pfam" id="PF00578">
    <property type="entry name" value="AhpC-TSA"/>
    <property type="match status" value="1"/>
</dbReference>